<dbReference type="EMBL" id="JALNTZ010000001">
    <property type="protein sequence ID" value="KAJ3666230.1"/>
    <property type="molecule type" value="Genomic_DNA"/>
</dbReference>
<comment type="caution">
    <text evidence="2">The sequence shown here is derived from an EMBL/GenBank/DDBJ whole genome shotgun (WGS) entry which is preliminary data.</text>
</comment>
<keyword evidence="3" id="KW-1185">Reference proteome</keyword>
<evidence type="ECO:0000256" key="1">
    <source>
        <dbReference type="SAM" id="MobiDB-lite"/>
    </source>
</evidence>
<dbReference type="Proteomes" id="UP001168821">
    <property type="component" value="Unassembled WGS sequence"/>
</dbReference>
<name>A0AA38MPH8_9CUCU</name>
<sequence>MTIYDIPEIVNSCLPLAASPANIKAGFAVTGIFPYNAHVFQDEEYMPGYVTDRPNPENVQDVPANVTIEEDPAEINFSEPQPGPSSRRSPSNTPPTSYTRKYTTATKSSTRKAKKY</sequence>
<dbReference type="AlphaFoldDB" id="A0AA38MPH8"/>
<protein>
    <submittedName>
        <fullName evidence="2">Uncharacterized protein</fullName>
    </submittedName>
</protein>
<feature type="region of interest" description="Disordered" evidence="1">
    <location>
        <begin position="67"/>
        <end position="116"/>
    </location>
</feature>
<feature type="compositionally biased region" description="Low complexity" evidence="1">
    <location>
        <begin position="78"/>
        <end position="108"/>
    </location>
</feature>
<accession>A0AA38MPH8</accession>
<proteinExistence type="predicted"/>
<gene>
    <name evidence="2" type="ORF">Zmor_001683</name>
</gene>
<evidence type="ECO:0000313" key="2">
    <source>
        <dbReference type="EMBL" id="KAJ3666230.1"/>
    </source>
</evidence>
<organism evidence="2 3">
    <name type="scientific">Zophobas morio</name>
    <dbReference type="NCBI Taxonomy" id="2755281"/>
    <lineage>
        <taxon>Eukaryota</taxon>
        <taxon>Metazoa</taxon>
        <taxon>Ecdysozoa</taxon>
        <taxon>Arthropoda</taxon>
        <taxon>Hexapoda</taxon>
        <taxon>Insecta</taxon>
        <taxon>Pterygota</taxon>
        <taxon>Neoptera</taxon>
        <taxon>Endopterygota</taxon>
        <taxon>Coleoptera</taxon>
        <taxon>Polyphaga</taxon>
        <taxon>Cucujiformia</taxon>
        <taxon>Tenebrionidae</taxon>
        <taxon>Zophobas</taxon>
    </lineage>
</organism>
<reference evidence="2" key="1">
    <citation type="journal article" date="2023" name="G3 (Bethesda)">
        <title>Whole genome assemblies of Zophobas morio and Tenebrio molitor.</title>
        <authorList>
            <person name="Kaur S."/>
            <person name="Stinson S.A."/>
            <person name="diCenzo G.C."/>
        </authorList>
    </citation>
    <scope>NUCLEOTIDE SEQUENCE</scope>
    <source>
        <strain evidence="2">QUZm001</strain>
    </source>
</reference>
<evidence type="ECO:0000313" key="3">
    <source>
        <dbReference type="Proteomes" id="UP001168821"/>
    </source>
</evidence>